<reference evidence="1 2" key="2">
    <citation type="journal article" date="2013" name="Genome Announc.">
        <title>Genome Sequence of Growth-Improving Paenibacillus mucilaginosus Strain KNP414.</title>
        <authorList>
            <person name="Lu J.J."/>
            <person name="Wang J.F."/>
            <person name="Hu X.F."/>
        </authorList>
    </citation>
    <scope>NUCLEOTIDE SEQUENCE [LARGE SCALE GENOMIC DNA]</scope>
    <source>
        <strain evidence="1 2">KNP414</strain>
    </source>
</reference>
<dbReference type="Proteomes" id="UP000006620">
    <property type="component" value="Chromosome"/>
</dbReference>
<evidence type="ECO:0000313" key="1">
    <source>
        <dbReference type="EMBL" id="AEI41868.1"/>
    </source>
</evidence>
<gene>
    <name evidence="1" type="ordered locus">KNP414_03310</name>
</gene>
<dbReference type="RefSeq" id="WP_013917027.1">
    <property type="nucleotide sequence ID" value="NC_015690.1"/>
</dbReference>
<sequence length="512" mass="58709">MKDKNRRILWLLNHKTLLRSEVRILHNLGFEVFVPKVIPSNDPDFRSGGVSYEADSSLTIPKEALLTLNSFNFYANEWPEEITALINHYFGTVFTIAVRYPLIEVLTKFKGQIIFRAFGLQNELTYNTVLQYVIPEFESLRPKMENRFWFGQGYTQLAECEPAFLQDRALYLPIGLDRSFWIHANTWHGSGKHILFVCPHINDNPYYSNIYRGFKEAFGDLPHFIVGQQLSPVNDPHVLSNVSDEQLVELYKSSAVFYYHSHEIRHVNYSPVEASIVGTPVIYYSDSLLGRLADKPSPAMVHTISEARSVILKLLQNDQNTTNTIKNNQKFMEYLFSSEYCEPYWKNNLLNGPFAKANTTPAPRNLTTDLPSEIGQLYKYDIKLIKGMIGELRYDNYGLSLGRLALANKDKAGFLISHYISSMTPGLYRFSLHIRTPNATPTPIGIFAMGVWIPDFTLYAYQNITMLQNNEDCFSLLVNISAETADATKEIRFYWSGLKTVEVTEVYVEKIT</sequence>
<dbReference type="SUPFAM" id="SSF53756">
    <property type="entry name" value="UDP-Glycosyltransferase/glycogen phosphorylase"/>
    <property type="match status" value="1"/>
</dbReference>
<accession>F8FFF0</accession>
<dbReference type="HOGENOM" id="CLU_531923_0_0_9"/>
<proteinExistence type="predicted"/>
<name>F8FFF0_PAEMK</name>
<reference evidence="2" key="1">
    <citation type="submission" date="2011-06" db="EMBL/GenBank/DDBJ databases">
        <title>Complete genome sequence of Paenibacillus mucilaginosus KNP414.</title>
        <authorList>
            <person name="Wang J."/>
            <person name="Hu S."/>
            <person name="Hu X."/>
            <person name="Zhang B."/>
            <person name="Dong D."/>
            <person name="Zhang S."/>
            <person name="Zhao K."/>
            <person name="Wu D."/>
        </authorList>
    </citation>
    <scope>NUCLEOTIDE SEQUENCE [LARGE SCALE GENOMIC DNA]</scope>
    <source>
        <strain evidence="2">KNP414</strain>
    </source>
</reference>
<dbReference type="EMBL" id="CP002869">
    <property type="protein sequence ID" value="AEI41868.1"/>
    <property type="molecule type" value="Genomic_DNA"/>
</dbReference>
<dbReference type="AlphaFoldDB" id="F8FFF0"/>
<evidence type="ECO:0000313" key="2">
    <source>
        <dbReference type="Proteomes" id="UP000006620"/>
    </source>
</evidence>
<organism evidence="1 2">
    <name type="scientific">Paenibacillus mucilaginosus (strain KNP414)</name>
    <dbReference type="NCBI Taxonomy" id="1036673"/>
    <lineage>
        <taxon>Bacteria</taxon>
        <taxon>Bacillati</taxon>
        <taxon>Bacillota</taxon>
        <taxon>Bacilli</taxon>
        <taxon>Bacillales</taxon>
        <taxon>Paenibacillaceae</taxon>
        <taxon>Paenibacillus</taxon>
    </lineage>
</organism>
<dbReference type="PATRIC" id="fig|1036673.3.peg.3047"/>
<protein>
    <submittedName>
        <fullName evidence="1">WbcT protein</fullName>
    </submittedName>
</protein>
<dbReference type="KEGG" id="pms:KNP414_03310"/>